<dbReference type="InterPro" id="IPR001031">
    <property type="entry name" value="Thioesterase"/>
</dbReference>
<evidence type="ECO:0000256" key="4">
    <source>
        <dbReference type="SAM" id="MobiDB-lite"/>
    </source>
</evidence>
<comment type="cofactor">
    <cofactor evidence="1">
        <name>pantetheine 4'-phosphate</name>
        <dbReference type="ChEBI" id="CHEBI:47942"/>
    </cofactor>
</comment>
<keyword evidence="3" id="KW-0597">Phosphoprotein</keyword>
<keyword evidence="7" id="KW-1185">Reference proteome</keyword>
<dbReference type="Gene3D" id="3.30.300.30">
    <property type="match status" value="1"/>
</dbReference>
<organism evidence="6 7">
    <name type="scientific">Streptomyces phaeoluteigriseus</name>
    <dbReference type="NCBI Taxonomy" id="114686"/>
    <lineage>
        <taxon>Bacteria</taxon>
        <taxon>Bacillati</taxon>
        <taxon>Actinomycetota</taxon>
        <taxon>Actinomycetes</taxon>
        <taxon>Kitasatosporales</taxon>
        <taxon>Streptomycetaceae</taxon>
        <taxon>Streptomyces</taxon>
        <taxon>Streptomyces aurantiacus group</taxon>
    </lineage>
</organism>
<dbReference type="PROSITE" id="PS50075">
    <property type="entry name" value="CARRIER"/>
    <property type="match status" value="1"/>
</dbReference>
<gene>
    <name evidence="6" type="ORF">NFX46_19960</name>
</gene>
<dbReference type="SUPFAM" id="SSF56801">
    <property type="entry name" value="Acetyl-CoA synthetase-like"/>
    <property type="match status" value="1"/>
</dbReference>
<evidence type="ECO:0000313" key="7">
    <source>
        <dbReference type="Proteomes" id="UP001056374"/>
    </source>
</evidence>
<evidence type="ECO:0000313" key="6">
    <source>
        <dbReference type="EMBL" id="USQ85821.1"/>
    </source>
</evidence>
<evidence type="ECO:0000256" key="1">
    <source>
        <dbReference type="ARBA" id="ARBA00001957"/>
    </source>
</evidence>
<feature type="region of interest" description="Disordered" evidence="4">
    <location>
        <begin position="966"/>
        <end position="985"/>
    </location>
</feature>
<dbReference type="PROSITE" id="PS00012">
    <property type="entry name" value="PHOSPHOPANTETHEINE"/>
    <property type="match status" value="1"/>
</dbReference>
<name>A0ABY4ZA31_9ACTN</name>
<dbReference type="InterPro" id="IPR000873">
    <property type="entry name" value="AMP-dep_synth/lig_dom"/>
</dbReference>
<dbReference type="InterPro" id="IPR042099">
    <property type="entry name" value="ANL_N_sf"/>
</dbReference>
<dbReference type="Pfam" id="PF00550">
    <property type="entry name" value="PP-binding"/>
    <property type="match status" value="1"/>
</dbReference>
<dbReference type="Pfam" id="PF13193">
    <property type="entry name" value="AMP-binding_C"/>
    <property type="match status" value="1"/>
</dbReference>
<dbReference type="Gene3D" id="3.30.559.10">
    <property type="entry name" value="Chloramphenicol acetyltransferase-like domain"/>
    <property type="match status" value="1"/>
</dbReference>
<dbReference type="InterPro" id="IPR023213">
    <property type="entry name" value="CAT-like_dom_sf"/>
</dbReference>
<dbReference type="InterPro" id="IPR036736">
    <property type="entry name" value="ACP-like_sf"/>
</dbReference>
<dbReference type="PANTHER" id="PTHR45527">
    <property type="entry name" value="NONRIBOSOMAL PEPTIDE SYNTHETASE"/>
    <property type="match status" value="1"/>
</dbReference>
<feature type="region of interest" description="Disordered" evidence="4">
    <location>
        <begin position="189"/>
        <end position="224"/>
    </location>
</feature>
<feature type="domain" description="Carrier" evidence="5">
    <location>
        <begin position="982"/>
        <end position="1074"/>
    </location>
</feature>
<feature type="region of interest" description="Disordered" evidence="4">
    <location>
        <begin position="630"/>
        <end position="650"/>
    </location>
</feature>
<dbReference type="InterPro" id="IPR020845">
    <property type="entry name" value="AMP-binding_CS"/>
</dbReference>
<reference evidence="6" key="1">
    <citation type="submission" date="2022-06" db="EMBL/GenBank/DDBJ databases">
        <title>Complete genome sequence of soil microorganisms Streptomyces sp. Qhu-M197 isolated from Alpine meadows habitats on the Tibetan Plateau.</title>
        <authorList>
            <person name="Zhang B."/>
            <person name="Xiang X."/>
            <person name="Fan J."/>
        </authorList>
    </citation>
    <scope>NUCLEOTIDE SEQUENCE</scope>
    <source>
        <strain evidence="6">Qhu-M197</strain>
    </source>
</reference>
<dbReference type="SMART" id="SM00823">
    <property type="entry name" value="PKS_PP"/>
    <property type="match status" value="1"/>
</dbReference>
<dbReference type="CDD" id="cd05930">
    <property type="entry name" value="A_NRPS"/>
    <property type="match status" value="1"/>
</dbReference>
<dbReference type="NCBIfam" id="TIGR01733">
    <property type="entry name" value="AA-adenyl-dom"/>
    <property type="match status" value="1"/>
</dbReference>
<dbReference type="PROSITE" id="PS00455">
    <property type="entry name" value="AMP_BINDING"/>
    <property type="match status" value="1"/>
</dbReference>
<dbReference type="EMBL" id="CP099468">
    <property type="protein sequence ID" value="USQ85821.1"/>
    <property type="molecule type" value="Genomic_DNA"/>
</dbReference>
<dbReference type="Pfam" id="PF00668">
    <property type="entry name" value="Condensation"/>
    <property type="match status" value="1"/>
</dbReference>
<dbReference type="Proteomes" id="UP001056374">
    <property type="component" value="Chromosome"/>
</dbReference>
<dbReference type="SUPFAM" id="SSF52777">
    <property type="entry name" value="CoA-dependent acyltransferases"/>
    <property type="match status" value="2"/>
</dbReference>
<dbReference type="InterPro" id="IPR045851">
    <property type="entry name" value="AMP-bd_C_sf"/>
</dbReference>
<dbReference type="Gene3D" id="3.30.559.30">
    <property type="entry name" value="Nonribosomal peptide synthetase, condensation domain"/>
    <property type="match status" value="1"/>
</dbReference>
<dbReference type="InterPro" id="IPR006162">
    <property type="entry name" value="Ppantetheine_attach_site"/>
</dbReference>
<keyword evidence="2" id="KW-0596">Phosphopantetheine</keyword>
<dbReference type="InterPro" id="IPR029058">
    <property type="entry name" value="AB_hydrolase_fold"/>
</dbReference>
<evidence type="ECO:0000259" key="5">
    <source>
        <dbReference type="PROSITE" id="PS50075"/>
    </source>
</evidence>
<dbReference type="InterPro" id="IPR010071">
    <property type="entry name" value="AA_adenyl_dom"/>
</dbReference>
<dbReference type="Gene3D" id="3.40.50.12780">
    <property type="entry name" value="N-terminal domain of ligase-like"/>
    <property type="match status" value="1"/>
</dbReference>
<protein>
    <submittedName>
        <fullName evidence="6">Amino acid adenylation domain-containing protein</fullName>
    </submittedName>
</protein>
<proteinExistence type="predicted"/>
<sequence length="1312" mass="141653">MTAEAEQVRQVEGFRLSFRQRRLWELVERGVLSWAQVLVTVDGELDTDRLTAALHDTVARHEILRSVYRRVPGARNALLVVHDADRLGPRWSHAELSHLDETARRRRIDEEVRARRKLPHGGPDDPVLRAGLFALGPRRHALLLTTTALAADGHTLRLLVDELAERYAGTPPTDEVLQYSQFAEWQHQEFGEEPPHPALGGPTSRLSLPLRRPPGSGRPERRTVTAPLPDAVTTAVHDYARRRRVRPGAVLLACWQMLLARIGGQRHITVDALLSGREFEETATVLGHFAQWAEITARIDPGLVLDALAARAERALSDAEEAQQDTPFSGAAEQAGRDIGFVCADTPAPRCAGGVTFAVAWDDVETESHALRLTCALGTTEGRTTWDYDSRQFDDAYVRVLADQYAILLAEVLAAPATPVREASLPPAAGAAQMRARLLEQADGRCLHGLVERQARRSPDALAVVAGTDWLTFRELDTRADQWSGVLRARGVRVETPVAVRAAPSAALVVALLAVLKAGGTYVPLDPLLPPLRTRELLERAGCRTLLTDRPDEAVAAEGVACFDLRNLPPASTEAGAEPGRSCEAGPDNLAYIMFTSGSSGTPKGVMLPHRAVCDYLLWSARTYVAAGAVRDDEEDDNQGDGADGRGGEGGAMAHSSIGFDLTVTSLFLPLITGRPVLLDPAWWDALALSADLANRTGLDLLKLTPSHLKVVNQSLDPRDFTGTTGSLVLGGEALDRSAIDTWTTYAPRTRIFNEYGPTETAVGVCVHEVGAHDGPGPVPIGRPMDHAEVLVLDEDLTPVPVGVPGEIYIGGTSLARGYLGAPAATAERFVPHPFSPEPGVRLYRSGDLACVGPDGLIRYLGRVDDQIKVNGVRAEPEEIRAALLRHPGVRDAAVVLVADEEYGDHLAACVVADDVHTTTTQALRTHLAERLPAQLVPTTYARTEAIPLTSNGKVDQAAVRSLVQAGPTGSPVSSADGAGTPPADPVEAAVARVFEELLGVAPVGADDDFFTLGGHSLLAVRLIARLNGEFHAELPVPVLFSEPEARPGPDHEVGRPGRAATPKYLARLLKARNTVPHTLPDDIVALRSRGEGTPLFCVHPAGGEATGFRHLAVCPELRGPLYALQTSADGADHEDQSVEALAARYLVAVRAVAPTGPYLLLGWSMGGLVAFEMARLLELQGERTEMVFLVESYLSAQLPEFDGDDEREKPGPVAEEDMSAAELLRLDLRRRANRAHLRAARAYRPSRYAGPVALVQADKQDADFRRTAIRSWSCVCAPTRLTHHVLEGDHLTLFEPPYVTELARLIDRTTQ</sequence>
<evidence type="ECO:0000256" key="3">
    <source>
        <dbReference type="ARBA" id="ARBA00022553"/>
    </source>
</evidence>
<dbReference type="Gene3D" id="1.10.1200.10">
    <property type="entry name" value="ACP-like"/>
    <property type="match status" value="1"/>
</dbReference>
<dbReference type="Pfam" id="PF00975">
    <property type="entry name" value="Thioesterase"/>
    <property type="match status" value="1"/>
</dbReference>
<dbReference type="Gene3D" id="3.40.50.1820">
    <property type="entry name" value="alpha/beta hydrolase"/>
    <property type="match status" value="1"/>
</dbReference>
<accession>A0ABY4ZA31</accession>
<dbReference type="Pfam" id="PF00501">
    <property type="entry name" value="AMP-binding"/>
    <property type="match status" value="1"/>
</dbReference>
<dbReference type="SUPFAM" id="SSF53474">
    <property type="entry name" value="alpha/beta-Hydrolases"/>
    <property type="match status" value="1"/>
</dbReference>
<dbReference type="InterPro" id="IPR025110">
    <property type="entry name" value="AMP-bd_C"/>
</dbReference>
<dbReference type="SUPFAM" id="SSF47336">
    <property type="entry name" value="ACP-like"/>
    <property type="match status" value="1"/>
</dbReference>
<evidence type="ECO:0000256" key="2">
    <source>
        <dbReference type="ARBA" id="ARBA00022450"/>
    </source>
</evidence>
<dbReference type="PANTHER" id="PTHR45527:SF1">
    <property type="entry name" value="FATTY ACID SYNTHASE"/>
    <property type="match status" value="1"/>
</dbReference>
<feature type="compositionally biased region" description="Low complexity" evidence="4">
    <location>
        <begin position="201"/>
        <end position="217"/>
    </location>
</feature>
<dbReference type="RefSeq" id="WP_252551104.1">
    <property type="nucleotide sequence ID" value="NZ_CP099468.1"/>
</dbReference>
<dbReference type="InterPro" id="IPR001242">
    <property type="entry name" value="Condensation_dom"/>
</dbReference>
<dbReference type="InterPro" id="IPR020806">
    <property type="entry name" value="PKS_PP-bd"/>
</dbReference>
<dbReference type="InterPro" id="IPR009081">
    <property type="entry name" value="PP-bd_ACP"/>
</dbReference>